<name>A0A9D1VI67_9LACO</name>
<organism evidence="1 2">
    <name type="scientific">Candidatus Limosilactobacillus merdigallinarum</name>
    <dbReference type="NCBI Taxonomy" id="2838652"/>
    <lineage>
        <taxon>Bacteria</taxon>
        <taxon>Bacillati</taxon>
        <taxon>Bacillota</taxon>
        <taxon>Bacilli</taxon>
        <taxon>Lactobacillales</taxon>
        <taxon>Lactobacillaceae</taxon>
        <taxon>Limosilactobacillus</taxon>
    </lineage>
</organism>
<dbReference type="AlphaFoldDB" id="A0A9D1VI67"/>
<reference evidence="1" key="1">
    <citation type="journal article" date="2021" name="PeerJ">
        <title>Extensive microbial diversity within the chicken gut microbiome revealed by metagenomics and culture.</title>
        <authorList>
            <person name="Gilroy R."/>
            <person name="Ravi A."/>
            <person name="Getino M."/>
            <person name="Pursley I."/>
            <person name="Horton D.L."/>
            <person name="Alikhan N.F."/>
            <person name="Baker D."/>
            <person name="Gharbi K."/>
            <person name="Hall N."/>
            <person name="Watson M."/>
            <person name="Adriaenssens E.M."/>
            <person name="Foster-Nyarko E."/>
            <person name="Jarju S."/>
            <person name="Secka A."/>
            <person name="Antonio M."/>
            <person name="Oren A."/>
            <person name="Chaudhuri R.R."/>
            <person name="La Ragione R."/>
            <person name="Hildebrand F."/>
            <person name="Pallen M.J."/>
        </authorList>
    </citation>
    <scope>NUCLEOTIDE SEQUENCE</scope>
    <source>
        <strain evidence="1">ChiSxjej3B15-572</strain>
    </source>
</reference>
<evidence type="ECO:0000313" key="1">
    <source>
        <dbReference type="EMBL" id="HIX35845.1"/>
    </source>
</evidence>
<sequence>MASNSDALYYVLSKIYHHPELVTATVPRDSNTVQITITDNIKISDADYYFPLNRLSVNRLANDFVAKHGDLLDYYYDMTEEEDPGYHDVWITTSHVKDQSVYLIELSYE</sequence>
<gene>
    <name evidence="1" type="ORF">H9856_05575</name>
</gene>
<reference evidence="1" key="2">
    <citation type="submission" date="2021-04" db="EMBL/GenBank/DDBJ databases">
        <authorList>
            <person name="Gilroy R."/>
        </authorList>
    </citation>
    <scope>NUCLEOTIDE SEQUENCE</scope>
    <source>
        <strain evidence="1">ChiSxjej3B15-572</strain>
    </source>
</reference>
<comment type="caution">
    <text evidence="1">The sequence shown here is derived from an EMBL/GenBank/DDBJ whole genome shotgun (WGS) entry which is preliminary data.</text>
</comment>
<evidence type="ECO:0000313" key="2">
    <source>
        <dbReference type="Proteomes" id="UP000824231"/>
    </source>
</evidence>
<dbReference type="Proteomes" id="UP000824231">
    <property type="component" value="Unassembled WGS sequence"/>
</dbReference>
<protein>
    <submittedName>
        <fullName evidence="1">Uncharacterized protein</fullName>
    </submittedName>
</protein>
<proteinExistence type="predicted"/>
<accession>A0A9D1VI67</accession>
<dbReference type="EMBL" id="DXFH01000022">
    <property type="protein sequence ID" value="HIX35845.1"/>
    <property type="molecule type" value="Genomic_DNA"/>
</dbReference>